<dbReference type="AlphaFoldDB" id="A0A4P8L213"/>
<evidence type="ECO:0000256" key="5">
    <source>
        <dbReference type="RuleBase" id="RU362028"/>
    </source>
</evidence>
<keyword evidence="8" id="KW-1185">Reference proteome</keyword>
<comment type="catalytic activity">
    <reaction evidence="5">
        <text>a uridine in RNA = a pseudouridine in RNA</text>
        <dbReference type="Rhea" id="RHEA:48348"/>
        <dbReference type="Rhea" id="RHEA-COMP:12068"/>
        <dbReference type="Rhea" id="RHEA-COMP:12069"/>
        <dbReference type="ChEBI" id="CHEBI:65314"/>
        <dbReference type="ChEBI" id="CHEBI:65315"/>
    </reaction>
</comment>
<dbReference type="NCBIfam" id="TIGR00005">
    <property type="entry name" value="rluA_subfam"/>
    <property type="match status" value="1"/>
</dbReference>
<dbReference type="GO" id="GO:0000455">
    <property type="term" value="P:enzyme-directed rRNA pseudouridine synthesis"/>
    <property type="evidence" value="ECO:0007669"/>
    <property type="project" value="UniProtKB-ARBA"/>
</dbReference>
<accession>A0A4P8L213</accession>
<dbReference type="InterPro" id="IPR006224">
    <property type="entry name" value="PsdUridine_synth_RluA-like_CS"/>
</dbReference>
<dbReference type="KEGG" id="dax:FDQ92_05455"/>
<keyword evidence="2 5" id="KW-0413">Isomerase</keyword>
<comment type="similarity">
    <text evidence="1 5">Belongs to the pseudouridine synthase RluA family.</text>
</comment>
<dbReference type="Pfam" id="PF00849">
    <property type="entry name" value="PseudoU_synth_2"/>
    <property type="match status" value="1"/>
</dbReference>
<reference evidence="7 8" key="2">
    <citation type="submission" date="2019-05" db="EMBL/GenBank/DDBJ databases">
        <authorList>
            <person name="Suflita J.M."/>
            <person name="Marks C.R."/>
        </authorList>
    </citation>
    <scope>NUCLEOTIDE SEQUENCE [LARGE SCALE GENOMIC DNA]</scope>
    <source>
        <strain evidence="7 8">ALDC</strain>
    </source>
</reference>
<evidence type="ECO:0000256" key="1">
    <source>
        <dbReference type="ARBA" id="ARBA00010876"/>
    </source>
</evidence>
<protein>
    <recommendedName>
        <fullName evidence="5">Pseudouridine synthase</fullName>
        <ecNumber evidence="5">5.4.99.-</ecNumber>
    </recommendedName>
</protein>
<reference evidence="7 8" key="1">
    <citation type="submission" date="2019-05" db="EMBL/GenBank/DDBJ databases">
        <title>The Complete Genome Sequence of the n-alkane-degrading Desulfoglaeba alkanexedens ALDC reveals multiple alkylsuccinate synthase gene clusters.</title>
        <authorList>
            <person name="Callaghan A.V."/>
            <person name="Davidova I.A."/>
            <person name="Duncan K.E."/>
            <person name="Morris B."/>
            <person name="McInerney M.J."/>
        </authorList>
    </citation>
    <scope>NUCLEOTIDE SEQUENCE [LARGE SCALE GENOMIC DNA]</scope>
    <source>
        <strain evidence="7 8">ALDC</strain>
    </source>
</reference>
<gene>
    <name evidence="7" type="ORF">FDQ92_05455</name>
</gene>
<dbReference type="Gene3D" id="3.30.2350.10">
    <property type="entry name" value="Pseudouridine synthase"/>
    <property type="match status" value="1"/>
</dbReference>
<feature type="domain" description="RNA-binding S4" evidence="6">
    <location>
        <begin position="25"/>
        <end position="84"/>
    </location>
</feature>
<comment type="function">
    <text evidence="5">Responsible for synthesis of pseudouridine from uracil.</text>
</comment>
<evidence type="ECO:0000256" key="2">
    <source>
        <dbReference type="ARBA" id="ARBA00023235"/>
    </source>
</evidence>
<dbReference type="SUPFAM" id="SSF55120">
    <property type="entry name" value="Pseudouridine synthase"/>
    <property type="match status" value="1"/>
</dbReference>
<dbReference type="GO" id="GO:0003723">
    <property type="term" value="F:RNA binding"/>
    <property type="evidence" value="ECO:0007669"/>
    <property type="project" value="UniProtKB-KW"/>
</dbReference>
<dbReference type="InterPro" id="IPR020103">
    <property type="entry name" value="PsdUridine_synth_cat_dom_sf"/>
</dbReference>
<dbReference type="InterPro" id="IPR002942">
    <property type="entry name" value="S4_RNA-bd"/>
</dbReference>
<proteinExistence type="inferred from homology"/>
<name>A0A4P8L213_9BACT</name>
<dbReference type="OrthoDB" id="128480at2"/>
<dbReference type="EMBL" id="CP040098">
    <property type="protein sequence ID" value="QCQ21673.1"/>
    <property type="molecule type" value="Genomic_DNA"/>
</dbReference>
<evidence type="ECO:0000256" key="3">
    <source>
        <dbReference type="PIRSR" id="PIRSR606225-1"/>
    </source>
</evidence>
<dbReference type="PANTHER" id="PTHR21600">
    <property type="entry name" value="MITOCHONDRIAL RNA PSEUDOURIDINE SYNTHASE"/>
    <property type="match status" value="1"/>
</dbReference>
<dbReference type="CDD" id="cd02869">
    <property type="entry name" value="PseudoU_synth_RluA_like"/>
    <property type="match status" value="1"/>
</dbReference>
<organism evidence="7 8">
    <name type="scientific">Desulfoglaeba alkanexedens ALDC</name>
    <dbReference type="NCBI Taxonomy" id="980445"/>
    <lineage>
        <taxon>Bacteria</taxon>
        <taxon>Pseudomonadati</taxon>
        <taxon>Thermodesulfobacteriota</taxon>
        <taxon>Syntrophobacteria</taxon>
        <taxon>Syntrophobacterales</taxon>
        <taxon>Syntrophobacteraceae</taxon>
        <taxon>Desulfoglaeba</taxon>
    </lineage>
</organism>
<evidence type="ECO:0000259" key="6">
    <source>
        <dbReference type="SMART" id="SM00363"/>
    </source>
</evidence>
<dbReference type="Pfam" id="PF01479">
    <property type="entry name" value="S4"/>
    <property type="match status" value="1"/>
</dbReference>
<evidence type="ECO:0000313" key="8">
    <source>
        <dbReference type="Proteomes" id="UP000298602"/>
    </source>
</evidence>
<dbReference type="InterPro" id="IPR006225">
    <property type="entry name" value="PsdUridine_synth_RluC/D"/>
</dbReference>
<dbReference type="PROSITE" id="PS50889">
    <property type="entry name" value="S4"/>
    <property type="match status" value="1"/>
</dbReference>
<feature type="active site" evidence="3">
    <location>
        <position position="149"/>
    </location>
</feature>
<dbReference type="GO" id="GO:0120159">
    <property type="term" value="F:rRNA pseudouridine synthase activity"/>
    <property type="evidence" value="ECO:0007669"/>
    <property type="project" value="UniProtKB-ARBA"/>
</dbReference>
<dbReference type="RefSeq" id="WP_137423642.1">
    <property type="nucleotide sequence ID" value="NZ_CP040098.1"/>
</dbReference>
<dbReference type="SMART" id="SM00363">
    <property type="entry name" value="S4"/>
    <property type="match status" value="1"/>
</dbReference>
<sequence length="340" mass="38438">MFGQRMELRSEPDWVVRVPSGQAGQRLDQFLASRSPDHSRSRFKTLILEGRVRVAGGPAKPRYGVKEGDLIEVWFPEPEPDNRPVPESLPLQILHEDAHILVVNKAPGMVVHPGAGHREGTLVHGLLAHCPELAQQGSPLRPGIVHRLDQYTSGALVIAKTNASYLQLVRHFKEHQVEKEYLALTYGRFREGSGEIRTLVGRHPRDRKRMAVIERGRGRDAVTRWTVERSWQDELTLLRVVIQTGRTHQIRVHLSHLQHPVVGDAVYGGGKRRARAVQSQTLREVVLKIQRQMLHAWRLAFTHPVTRIPLAFTAPLPPDFADVLAQLDGLEPPPDEIRPR</sequence>
<dbReference type="Proteomes" id="UP000298602">
    <property type="component" value="Chromosome"/>
</dbReference>
<dbReference type="PANTHER" id="PTHR21600:SF44">
    <property type="entry name" value="RIBOSOMAL LARGE SUBUNIT PSEUDOURIDINE SYNTHASE D"/>
    <property type="match status" value="1"/>
</dbReference>
<dbReference type="EC" id="5.4.99.-" evidence="5"/>
<dbReference type="CDD" id="cd00165">
    <property type="entry name" value="S4"/>
    <property type="match status" value="1"/>
</dbReference>
<evidence type="ECO:0000313" key="7">
    <source>
        <dbReference type="EMBL" id="QCQ21673.1"/>
    </source>
</evidence>
<dbReference type="Gene3D" id="3.10.290.10">
    <property type="entry name" value="RNA-binding S4 domain"/>
    <property type="match status" value="1"/>
</dbReference>
<dbReference type="SUPFAM" id="SSF55174">
    <property type="entry name" value="Alpha-L RNA-binding motif"/>
    <property type="match status" value="1"/>
</dbReference>
<dbReference type="InterPro" id="IPR036986">
    <property type="entry name" value="S4_RNA-bd_sf"/>
</dbReference>
<dbReference type="InterPro" id="IPR050188">
    <property type="entry name" value="RluA_PseudoU_synthase"/>
</dbReference>
<evidence type="ECO:0000256" key="4">
    <source>
        <dbReference type="PROSITE-ProRule" id="PRU00182"/>
    </source>
</evidence>
<keyword evidence="4" id="KW-0694">RNA-binding</keyword>
<dbReference type="PROSITE" id="PS01129">
    <property type="entry name" value="PSI_RLU"/>
    <property type="match status" value="1"/>
</dbReference>
<dbReference type="InterPro" id="IPR006145">
    <property type="entry name" value="PsdUridine_synth_RsuA/RluA"/>
</dbReference>